<dbReference type="Pfam" id="PF02932">
    <property type="entry name" value="Neur_chan_memb"/>
    <property type="match status" value="1"/>
</dbReference>
<keyword evidence="10 11" id="KW-0407">Ion channel</keyword>
<keyword evidence="8 11" id="KW-0406">Ion transport</keyword>
<reference evidence="14" key="1">
    <citation type="submission" date="2021-01" db="UniProtKB">
        <authorList>
            <consortium name="EnsemblMetazoa"/>
        </authorList>
    </citation>
    <scope>IDENTIFICATION</scope>
</reference>
<dbReference type="InterPro" id="IPR006202">
    <property type="entry name" value="Neur_chan_lig-bd"/>
</dbReference>
<feature type="transmembrane region" description="Helical" evidence="11">
    <location>
        <begin position="338"/>
        <end position="358"/>
    </location>
</feature>
<dbReference type="InterPro" id="IPR036719">
    <property type="entry name" value="Neuro-gated_channel_TM_sf"/>
</dbReference>
<feature type="domain" description="Neurotransmitter-gated ion-channel ligand-binding" evidence="12">
    <location>
        <begin position="101"/>
        <end position="301"/>
    </location>
</feature>
<dbReference type="InterPro" id="IPR006029">
    <property type="entry name" value="Neurotrans-gated_channel_TM"/>
</dbReference>
<feature type="transmembrane region" description="Helical" evidence="11">
    <location>
        <begin position="370"/>
        <end position="391"/>
    </location>
</feature>
<dbReference type="GO" id="GO:0004888">
    <property type="term" value="F:transmembrane signaling receptor activity"/>
    <property type="evidence" value="ECO:0007669"/>
    <property type="project" value="InterPro"/>
</dbReference>
<protein>
    <submittedName>
        <fullName evidence="14">Uncharacterized protein</fullName>
    </submittedName>
</protein>
<evidence type="ECO:0000259" key="13">
    <source>
        <dbReference type="Pfam" id="PF02932"/>
    </source>
</evidence>
<evidence type="ECO:0000256" key="11">
    <source>
        <dbReference type="RuleBase" id="RU000687"/>
    </source>
</evidence>
<dbReference type="Gene3D" id="1.20.58.390">
    <property type="entry name" value="Neurotransmitter-gated ion-channel transmembrane domain"/>
    <property type="match status" value="1"/>
</dbReference>
<accession>A0A7M5X2L3</accession>
<dbReference type="GO" id="GO:0005886">
    <property type="term" value="C:plasma membrane"/>
    <property type="evidence" value="ECO:0007669"/>
    <property type="project" value="UniProtKB-SubCell"/>
</dbReference>
<evidence type="ECO:0000256" key="4">
    <source>
        <dbReference type="ARBA" id="ARBA00022475"/>
    </source>
</evidence>
<name>A0A7M5X2L3_9CNID</name>
<feature type="transmembrane region" description="Helical" evidence="11">
    <location>
        <begin position="305"/>
        <end position="326"/>
    </location>
</feature>
<dbReference type="SUPFAM" id="SSF90112">
    <property type="entry name" value="Neurotransmitter-gated ion-channel transmembrane pore"/>
    <property type="match status" value="1"/>
</dbReference>
<keyword evidence="6" id="KW-0732">Signal</keyword>
<evidence type="ECO:0000313" key="15">
    <source>
        <dbReference type="Proteomes" id="UP000594262"/>
    </source>
</evidence>
<evidence type="ECO:0000256" key="2">
    <source>
        <dbReference type="ARBA" id="ARBA00004236"/>
    </source>
</evidence>
<dbReference type="PROSITE" id="PS00236">
    <property type="entry name" value="NEUROTR_ION_CHANNEL"/>
    <property type="match status" value="1"/>
</dbReference>
<keyword evidence="5 11" id="KW-0812">Transmembrane</keyword>
<keyword evidence="9 11" id="KW-0472">Membrane</keyword>
<evidence type="ECO:0000256" key="5">
    <source>
        <dbReference type="ARBA" id="ARBA00022692"/>
    </source>
</evidence>
<evidence type="ECO:0000256" key="6">
    <source>
        <dbReference type="ARBA" id="ARBA00022729"/>
    </source>
</evidence>
<dbReference type="InterPro" id="IPR006028">
    <property type="entry name" value="GABAA/Glycine_rcpt"/>
</dbReference>
<evidence type="ECO:0000256" key="8">
    <source>
        <dbReference type="ARBA" id="ARBA00023065"/>
    </source>
</evidence>
<comment type="subcellular location">
    <subcellularLocation>
        <location evidence="2">Cell membrane</location>
    </subcellularLocation>
    <subcellularLocation>
        <location evidence="1">Membrane</location>
        <topology evidence="1">Multi-pass membrane protein</topology>
    </subcellularLocation>
</comment>
<dbReference type="PRINTS" id="PR00252">
    <property type="entry name" value="NRIONCHANNEL"/>
</dbReference>
<keyword evidence="15" id="KW-1185">Reference proteome</keyword>
<evidence type="ECO:0000256" key="7">
    <source>
        <dbReference type="ARBA" id="ARBA00022989"/>
    </source>
</evidence>
<keyword evidence="3 11" id="KW-0813">Transport</keyword>
<dbReference type="PRINTS" id="PR00253">
    <property type="entry name" value="GABAARECEPTR"/>
</dbReference>
<feature type="transmembrane region" description="Helical" evidence="11">
    <location>
        <begin position="490"/>
        <end position="509"/>
    </location>
</feature>
<dbReference type="InterPro" id="IPR038050">
    <property type="entry name" value="Neuro_actylchol_rec"/>
</dbReference>
<evidence type="ECO:0000259" key="12">
    <source>
        <dbReference type="Pfam" id="PF02931"/>
    </source>
</evidence>
<dbReference type="GO" id="GO:0005230">
    <property type="term" value="F:extracellular ligand-gated monoatomic ion channel activity"/>
    <property type="evidence" value="ECO:0007669"/>
    <property type="project" value="InterPro"/>
</dbReference>
<dbReference type="Pfam" id="PF02931">
    <property type="entry name" value="Neur_chan_LBD"/>
    <property type="match status" value="1"/>
</dbReference>
<comment type="similarity">
    <text evidence="11">Belongs to the ligand-gated ion channel (TC 1.A.9) family.</text>
</comment>
<evidence type="ECO:0000256" key="3">
    <source>
        <dbReference type="ARBA" id="ARBA00022448"/>
    </source>
</evidence>
<dbReference type="OrthoDB" id="442503at2759"/>
<evidence type="ECO:0000313" key="14">
    <source>
        <dbReference type="EnsemblMetazoa" id="CLYHEMP016051.1"/>
    </source>
</evidence>
<keyword evidence="4" id="KW-1003">Cell membrane</keyword>
<dbReference type="Proteomes" id="UP000594262">
    <property type="component" value="Unplaced"/>
</dbReference>
<dbReference type="AlphaFoldDB" id="A0A7M5X2L3"/>
<evidence type="ECO:0000256" key="1">
    <source>
        <dbReference type="ARBA" id="ARBA00004141"/>
    </source>
</evidence>
<dbReference type="CDD" id="cd19049">
    <property type="entry name" value="LGIC_TM_anion"/>
    <property type="match status" value="1"/>
</dbReference>
<dbReference type="InterPro" id="IPR006201">
    <property type="entry name" value="Neur_channel"/>
</dbReference>
<feature type="domain" description="Neurotransmitter-gated ion-channel transmembrane" evidence="13">
    <location>
        <begin position="311"/>
        <end position="448"/>
    </location>
</feature>
<evidence type="ECO:0000256" key="9">
    <source>
        <dbReference type="ARBA" id="ARBA00023136"/>
    </source>
</evidence>
<keyword evidence="7 11" id="KW-1133">Transmembrane helix</keyword>
<dbReference type="EnsemblMetazoa" id="CLYHEMT016051.1">
    <property type="protein sequence ID" value="CLYHEMP016051.1"/>
    <property type="gene ID" value="CLYHEMG016051"/>
</dbReference>
<dbReference type="SUPFAM" id="SSF63712">
    <property type="entry name" value="Nicotinic receptor ligand binding domain-like"/>
    <property type="match status" value="1"/>
</dbReference>
<organism evidence="14 15">
    <name type="scientific">Clytia hemisphaerica</name>
    <dbReference type="NCBI Taxonomy" id="252671"/>
    <lineage>
        <taxon>Eukaryota</taxon>
        <taxon>Metazoa</taxon>
        <taxon>Cnidaria</taxon>
        <taxon>Hydrozoa</taxon>
        <taxon>Hydroidolina</taxon>
        <taxon>Leptothecata</taxon>
        <taxon>Obeliida</taxon>
        <taxon>Clytiidae</taxon>
        <taxon>Clytia</taxon>
    </lineage>
</organism>
<dbReference type="InterPro" id="IPR036734">
    <property type="entry name" value="Neur_chan_lig-bd_sf"/>
</dbReference>
<evidence type="ECO:0000256" key="10">
    <source>
        <dbReference type="ARBA" id="ARBA00023303"/>
    </source>
</evidence>
<sequence>MDLPDTHNLTSIIGQIDTWDEEGHLTQLLLSILSIGVTISPECWLKFPIMCIGCNWHQITASLQHTEYHEVVTTISTLCNLINGFIPENIEFERKDWFVLQKLRRSAQYEPNLRPNFPKISETVNVTIQLVTIENLDLSHSSFKLDFLLRQEWNDHRLRHHHPAVLDGSNLRMGVWVPDSYFVQAKRGAFSRVAHDGQTIKVKSNGDVSHGARITLEVSCPIDLRNFPMDIQHCNLDMESYAYTTEEITYNWSPHEVIMKNIKETSKSLSQYTLEPIKTGKGSSEYVLGNWSKLQIEFKFVRNSIIFIPAMYFPCAMVVFITWITFLMDSAQYPARTYLCVTSLLTIVTLQTAMNASLPKVSYVKAIDKYIVGCILFVAGAFLEYAVVLLINIKKNSVLMENSSLVNNNHDNIFNNFSYALQPRSEKSKSSLKKKLRRRKITFLRSRLTSPKEFHDDQTSSMNDQQIVLTKFGAIFHFYLSDAWPKKLDVISRVFFPSLFLTFNLFYWITHVDDQY</sequence>
<dbReference type="PANTHER" id="PTHR18945">
    <property type="entry name" value="NEUROTRANSMITTER GATED ION CHANNEL"/>
    <property type="match status" value="1"/>
</dbReference>
<dbReference type="Gene3D" id="2.70.170.10">
    <property type="entry name" value="Neurotransmitter-gated ion-channel ligand-binding domain"/>
    <property type="match status" value="1"/>
</dbReference>
<proteinExistence type="inferred from homology"/>
<dbReference type="InterPro" id="IPR018000">
    <property type="entry name" value="Neurotransmitter_ion_chnl_CS"/>
</dbReference>